<reference evidence="10" key="1">
    <citation type="submission" date="2018-01" db="EMBL/GenBank/DDBJ databases">
        <authorList>
            <person name="Regsiter A."/>
            <person name="William W."/>
        </authorList>
    </citation>
    <scope>NUCLEOTIDE SEQUENCE</scope>
    <source>
        <strain evidence="10">TRIP AH-1</strain>
    </source>
</reference>
<dbReference type="InterPro" id="IPR033948">
    <property type="entry name" value="ETF_beta_N"/>
</dbReference>
<dbReference type="GO" id="GO:0005829">
    <property type="term" value="C:cytosol"/>
    <property type="evidence" value="ECO:0007669"/>
    <property type="project" value="TreeGrafter"/>
</dbReference>
<dbReference type="PANTHER" id="PTHR21294">
    <property type="entry name" value="ELECTRON TRANSFER FLAVOPROTEIN BETA-SUBUNIT"/>
    <property type="match status" value="1"/>
</dbReference>
<dbReference type="CDD" id="cd01714">
    <property type="entry name" value="ETF_beta"/>
    <property type="match status" value="1"/>
</dbReference>
<dbReference type="EMBL" id="OJIN01000128">
    <property type="protein sequence ID" value="SPD74196.1"/>
    <property type="molecule type" value="Genomic_DNA"/>
</dbReference>
<comment type="subunit">
    <text evidence="2">Heterodimer of an alpha and a beta subunit.</text>
</comment>
<evidence type="ECO:0000256" key="7">
    <source>
        <dbReference type="ARBA" id="ARBA00042002"/>
    </source>
</evidence>
<gene>
    <name evidence="10" type="primary">etfB</name>
    <name evidence="10" type="ORF">PITCH_A2130001</name>
</gene>
<proteinExistence type="inferred from homology"/>
<dbReference type="InterPro" id="IPR014729">
    <property type="entry name" value="Rossmann-like_a/b/a_fold"/>
</dbReference>
<accession>A0A445MXH3</accession>
<dbReference type="GO" id="GO:0046395">
    <property type="term" value="P:carboxylic acid catabolic process"/>
    <property type="evidence" value="ECO:0007669"/>
    <property type="project" value="UniProtKB-ARBA"/>
</dbReference>
<keyword evidence="5" id="KW-0249">Electron transport</keyword>
<dbReference type="AlphaFoldDB" id="A0A445MXH3"/>
<evidence type="ECO:0000256" key="2">
    <source>
        <dbReference type="ARBA" id="ARBA00011355"/>
    </source>
</evidence>
<dbReference type="Pfam" id="PF01012">
    <property type="entry name" value="ETF"/>
    <property type="match status" value="1"/>
</dbReference>
<evidence type="ECO:0000256" key="5">
    <source>
        <dbReference type="ARBA" id="ARBA00022982"/>
    </source>
</evidence>
<dbReference type="PANTHER" id="PTHR21294:SF8">
    <property type="entry name" value="ELECTRON TRANSFER FLAVOPROTEIN SUBUNIT BETA"/>
    <property type="match status" value="1"/>
</dbReference>
<dbReference type="InterPro" id="IPR012255">
    <property type="entry name" value="ETF_b"/>
</dbReference>
<feature type="domain" description="Electron transfer flavoprotein alpha/beta-subunit N-terminal" evidence="9">
    <location>
        <begin position="23"/>
        <end position="214"/>
    </location>
</feature>
<comment type="cofactor">
    <cofactor evidence="8">
        <name>AMP</name>
        <dbReference type="ChEBI" id="CHEBI:456215"/>
    </cofactor>
</comment>
<evidence type="ECO:0000256" key="3">
    <source>
        <dbReference type="ARBA" id="ARBA00016797"/>
    </source>
</evidence>
<evidence type="ECO:0000313" key="10">
    <source>
        <dbReference type="EMBL" id="SPD74196.1"/>
    </source>
</evidence>
<comment type="similarity">
    <text evidence="1">Belongs to the ETF beta-subunit/FixA family.</text>
</comment>
<dbReference type="GO" id="GO:0009055">
    <property type="term" value="F:electron transfer activity"/>
    <property type="evidence" value="ECO:0007669"/>
    <property type="project" value="InterPro"/>
</dbReference>
<dbReference type="SUPFAM" id="SSF52402">
    <property type="entry name" value="Adenine nucleotide alpha hydrolases-like"/>
    <property type="match status" value="1"/>
</dbReference>
<dbReference type="InterPro" id="IPR014730">
    <property type="entry name" value="ETF_a/b_N"/>
</dbReference>
<dbReference type="Gene3D" id="3.40.50.620">
    <property type="entry name" value="HUPs"/>
    <property type="match status" value="1"/>
</dbReference>
<evidence type="ECO:0000256" key="8">
    <source>
        <dbReference type="ARBA" id="ARBA00049933"/>
    </source>
</evidence>
<comment type="function">
    <text evidence="6">The electron transfer flavoprotein serves as a specific electron acceptor for other dehydrogenases. It transfers the electrons to the main respiratory chain via ETF-ubiquinone oxidoreductase (ETF dehydrogenase).</text>
</comment>
<organism evidence="10">
    <name type="scientific">uncultured Desulfobacterium sp</name>
    <dbReference type="NCBI Taxonomy" id="201089"/>
    <lineage>
        <taxon>Bacteria</taxon>
        <taxon>Pseudomonadati</taxon>
        <taxon>Thermodesulfobacteriota</taxon>
        <taxon>Desulfobacteria</taxon>
        <taxon>Desulfobacterales</taxon>
        <taxon>Desulfobacteriaceae</taxon>
        <taxon>Desulfobacterium</taxon>
        <taxon>environmental samples</taxon>
    </lineage>
</organism>
<name>A0A445MXH3_9BACT</name>
<dbReference type="PIRSF" id="PIRSF000090">
    <property type="entry name" value="Beta-ETF"/>
    <property type="match status" value="1"/>
</dbReference>
<dbReference type="FunFam" id="3.40.50.620:FF:000011">
    <property type="entry name" value="Electron transfer flavoprotein subunit beta"/>
    <property type="match status" value="1"/>
</dbReference>
<evidence type="ECO:0000259" key="9">
    <source>
        <dbReference type="SMART" id="SM00893"/>
    </source>
</evidence>
<protein>
    <recommendedName>
        <fullName evidence="3">Electron transfer flavoprotein subunit beta</fullName>
    </recommendedName>
    <alternativeName>
        <fullName evidence="7">Electron transfer flavoprotein small subunit</fullName>
    </alternativeName>
</protein>
<evidence type="ECO:0000256" key="1">
    <source>
        <dbReference type="ARBA" id="ARBA00007557"/>
    </source>
</evidence>
<dbReference type="SMART" id="SM00893">
    <property type="entry name" value="ETF"/>
    <property type="match status" value="1"/>
</dbReference>
<keyword evidence="4" id="KW-0813">Transport</keyword>
<sequence length="264" mass="28073">MNIIVCLKQVPDTESQIKIGSDKKSIVTDDIKWVMNPYDEFGVEEALRMKEKFGGTVTVVGVGPKRVTETIRTALAMGADKGVLVNDDALNGSDSIAIAKALAAAIRPLEYDVIFTGQRGVDDDMGVVGAALAEFLGIPQLSLIIKIEVAEDGKSVKATRPVEGQALIIEAPLPVLITAQKGLNEPRYASLPGIMKAKKKPLEEKTLADLGLNAGEFGSAARKVKVLEITPPPERGGGKIVTGETPQEKAAELAKLLHEEAKVI</sequence>
<evidence type="ECO:0000256" key="6">
    <source>
        <dbReference type="ARBA" id="ARBA00025649"/>
    </source>
</evidence>
<evidence type="ECO:0000256" key="4">
    <source>
        <dbReference type="ARBA" id="ARBA00022448"/>
    </source>
</evidence>